<accession>A0NRS9</accession>
<proteinExistence type="predicted"/>
<reference evidence="1 2" key="1">
    <citation type="submission" date="2006-05" db="EMBL/GenBank/DDBJ databases">
        <authorList>
            <person name="King G."/>
            <person name="Ferriera S."/>
            <person name="Johnson J."/>
            <person name="Kravitz S."/>
            <person name="Beeson K."/>
            <person name="Sutton G."/>
            <person name="Rogers Y.-H."/>
            <person name="Friedman R."/>
            <person name="Frazier M."/>
            <person name="Venter J.C."/>
        </authorList>
    </citation>
    <scope>NUCLEOTIDE SEQUENCE [LARGE SCALE GENOMIC DNA]</scope>
    <source>
        <strain evidence="2">ATCC 25650 / DSM 13394 / JCM 20685 / NBRC 16684 / NCIMB 2208 / IAM 12614 / B1</strain>
    </source>
</reference>
<sequence length="299" mass="33286">MRVEDWLGTSGSVSFTNLGRTMEKTHINIDFVELQNEACKSVRRASVFMALGVNAATNPGFNEYQLTETPKIRLVPSNVTEETLRHFKSEFRNWIEAGALRELAEGFATFLDRLHYILRLIEAAVSGVASPLDYAKDSQSRFERAGTPNKLNILRQVFDVGPKHAHELQSISKARNCLSHRWGRVSESDVGPDGTLLVQWLGMDFLAIEPNGTEHLLADMPEEGILLPDGATIATRAVARKRSFAPRKVLSLSSRDLAEICWFYQHEINVTIQSATEYASRSGIEINPTDGSAVTPEID</sequence>
<organism evidence="1 2">
    <name type="scientific">Roseibium aggregatum (strain ATCC 25650 / DSM 13394 / JCM 20685 / NBRC 16684 / NCIMB 2208 / IAM 12614 / B1)</name>
    <name type="common">Stappia aggregata</name>
    <dbReference type="NCBI Taxonomy" id="384765"/>
    <lineage>
        <taxon>Bacteria</taxon>
        <taxon>Pseudomonadati</taxon>
        <taxon>Pseudomonadota</taxon>
        <taxon>Alphaproteobacteria</taxon>
        <taxon>Hyphomicrobiales</taxon>
        <taxon>Stappiaceae</taxon>
        <taxon>Roseibium</taxon>
    </lineage>
</organism>
<protein>
    <submittedName>
        <fullName evidence="1">Uncharacterized protein</fullName>
    </submittedName>
</protein>
<dbReference type="EMBL" id="AAUW01000006">
    <property type="protein sequence ID" value="EAV44227.1"/>
    <property type="molecule type" value="Genomic_DNA"/>
</dbReference>
<evidence type="ECO:0000313" key="1">
    <source>
        <dbReference type="EMBL" id="EAV44227.1"/>
    </source>
</evidence>
<gene>
    <name evidence="1" type="ORF">SIAM614_03675</name>
</gene>
<comment type="caution">
    <text evidence="1">The sequence shown here is derived from an EMBL/GenBank/DDBJ whole genome shotgun (WGS) entry which is preliminary data.</text>
</comment>
<evidence type="ECO:0000313" key="2">
    <source>
        <dbReference type="Proteomes" id="UP000004848"/>
    </source>
</evidence>
<dbReference type="Proteomes" id="UP000004848">
    <property type="component" value="Unassembled WGS sequence"/>
</dbReference>
<dbReference type="eggNOG" id="ENOG502ZIMX">
    <property type="taxonomic scope" value="Bacteria"/>
</dbReference>
<name>A0NRS9_ROSAI</name>
<dbReference type="AlphaFoldDB" id="A0NRS9"/>